<dbReference type="Proteomes" id="UP000016487">
    <property type="component" value="Unassembled WGS sequence"/>
</dbReference>
<protein>
    <submittedName>
        <fullName evidence="2">Uncharacterized protein</fullName>
    </submittedName>
</protein>
<feature type="transmembrane region" description="Helical" evidence="1">
    <location>
        <begin position="55"/>
        <end position="80"/>
    </location>
</feature>
<feature type="transmembrane region" description="Helical" evidence="1">
    <location>
        <begin position="28"/>
        <end position="49"/>
    </location>
</feature>
<accession>A0AAD4AJB0</accession>
<feature type="transmembrane region" description="Helical" evidence="1">
    <location>
        <begin position="211"/>
        <end position="229"/>
    </location>
</feature>
<comment type="caution">
    <text evidence="2">The sequence shown here is derived from an EMBL/GenBank/DDBJ whole genome shotgun (WGS) entry which is preliminary data.</text>
</comment>
<feature type="transmembrane region" description="Helical" evidence="1">
    <location>
        <begin position="124"/>
        <end position="143"/>
    </location>
</feature>
<dbReference type="AlphaFoldDB" id="A0AAD4AJB0"/>
<feature type="transmembrane region" description="Helical" evidence="1">
    <location>
        <begin position="152"/>
        <end position="172"/>
    </location>
</feature>
<organism evidence="2 3">
    <name type="scientific">Pseudoalteromonas citrea</name>
    <dbReference type="NCBI Taxonomy" id="43655"/>
    <lineage>
        <taxon>Bacteria</taxon>
        <taxon>Pseudomonadati</taxon>
        <taxon>Pseudomonadota</taxon>
        <taxon>Gammaproteobacteria</taxon>
        <taxon>Alteromonadales</taxon>
        <taxon>Pseudoalteromonadaceae</taxon>
        <taxon>Pseudoalteromonas</taxon>
    </lineage>
</organism>
<feature type="transmembrane region" description="Helical" evidence="1">
    <location>
        <begin position="241"/>
        <end position="260"/>
    </location>
</feature>
<dbReference type="EMBL" id="AHBZ03000015">
    <property type="protein sequence ID" value="KAF7772143.1"/>
    <property type="molecule type" value="Genomic_DNA"/>
</dbReference>
<dbReference type="RefSeq" id="WP_010362903.1">
    <property type="nucleotide sequence ID" value="NZ_AHBZ03000015.1"/>
</dbReference>
<gene>
    <name evidence="2" type="ORF">PCIT_a2154</name>
</gene>
<feature type="transmembrane region" description="Helical" evidence="1">
    <location>
        <begin position="184"/>
        <end position="204"/>
    </location>
</feature>
<name>A0AAD4AJB0_9GAMM</name>
<keyword evidence="1" id="KW-0472">Membrane</keyword>
<keyword evidence="1" id="KW-0812">Transmembrane</keyword>
<keyword evidence="1" id="KW-1133">Transmembrane helix</keyword>
<sequence>MGNDNALNNSAVVKEITKGNSINLTRSLVFLFISVTIAFGLGENISIPIKSLSEFFRWLCVIVFFIVSFTFFMKINWPNIMEYLAYRLDRYAQKERGNSQVNNLAKVGTIAWVLAIFLKEGNLVIPLLLFGTITMAWAVMIFFEDTSIYKNLISYTSTKVVFSFFFASFSYWATVTTFSQINMIFGIEASLFPFTIVIGIFINVFKVISQLAVILVPITMLLTFLSVLTAKHQIWDSSRQVIIQTLFMLSVVLLILQSVARDENFTKNQLIRVAQATDMNSNHHCKNDVLIKDEKKLPVIFIGPNSSMVLFKDGNNFDIVKCFPTGIETE</sequence>
<feature type="transmembrane region" description="Helical" evidence="1">
    <location>
        <begin position="101"/>
        <end position="118"/>
    </location>
</feature>
<reference evidence="2" key="2">
    <citation type="submission" date="2015-03" db="EMBL/GenBank/DDBJ databases">
        <title>Genome sequence of Pseudoalteromonas citrea.</title>
        <authorList>
            <person name="Xie B.-B."/>
            <person name="Rong J.-C."/>
            <person name="Qin Q.-L."/>
            <person name="Zhang Y.-Z."/>
        </authorList>
    </citation>
    <scope>NUCLEOTIDE SEQUENCE</scope>
    <source>
        <strain evidence="2">DSM 8771</strain>
    </source>
</reference>
<evidence type="ECO:0000256" key="1">
    <source>
        <dbReference type="SAM" id="Phobius"/>
    </source>
</evidence>
<evidence type="ECO:0000313" key="3">
    <source>
        <dbReference type="Proteomes" id="UP000016487"/>
    </source>
</evidence>
<proteinExistence type="predicted"/>
<evidence type="ECO:0000313" key="2">
    <source>
        <dbReference type="EMBL" id="KAF7772143.1"/>
    </source>
</evidence>
<reference evidence="2" key="1">
    <citation type="journal article" date="2012" name="J. Bacteriol.">
        <title>Genome sequences of type strains of seven species of the marine bacterium Pseudoalteromonas.</title>
        <authorList>
            <person name="Xie B.B."/>
            <person name="Shu Y.L."/>
            <person name="Qin Q.L."/>
            <person name="Rong J.C."/>
            <person name="Zhang X.Y."/>
            <person name="Chen X.L."/>
            <person name="Shi M."/>
            <person name="He H.L."/>
            <person name="Zhou B.C."/>
            <person name="Zhang Y.Z."/>
        </authorList>
    </citation>
    <scope>NUCLEOTIDE SEQUENCE</scope>
    <source>
        <strain evidence="2">DSM 8771</strain>
    </source>
</reference>